<dbReference type="EMBL" id="JAVRRD010000004">
    <property type="protein sequence ID" value="KAK5060235.1"/>
    <property type="molecule type" value="Genomic_DNA"/>
</dbReference>
<evidence type="ECO:0000313" key="5">
    <source>
        <dbReference type="EMBL" id="KAK5060235.1"/>
    </source>
</evidence>
<dbReference type="GO" id="GO:0000226">
    <property type="term" value="P:microtubule cytoskeleton organization"/>
    <property type="evidence" value="ECO:0007669"/>
    <property type="project" value="TreeGrafter"/>
</dbReference>
<dbReference type="GO" id="GO:0007021">
    <property type="term" value="P:tubulin complex assembly"/>
    <property type="evidence" value="ECO:0007669"/>
    <property type="project" value="InterPro"/>
</dbReference>
<feature type="repeat" description="HEAT" evidence="2">
    <location>
        <begin position="355"/>
        <end position="392"/>
    </location>
</feature>
<evidence type="ECO:0008006" key="7">
    <source>
        <dbReference type="Google" id="ProtNLM"/>
    </source>
</evidence>
<evidence type="ECO:0000256" key="1">
    <source>
        <dbReference type="ARBA" id="ARBA00023186"/>
    </source>
</evidence>
<dbReference type="Gene3D" id="1.25.10.10">
    <property type="entry name" value="Leucine-rich Repeat Variant"/>
    <property type="match status" value="1"/>
</dbReference>
<gene>
    <name evidence="5" type="ORF">LTR84_010120</name>
</gene>
<evidence type="ECO:0000313" key="6">
    <source>
        <dbReference type="Proteomes" id="UP001358417"/>
    </source>
</evidence>
<keyword evidence="6" id="KW-1185">Reference proteome</keyword>
<dbReference type="AlphaFoldDB" id="A0AAV9NMV8"/>
<dbReference type="PANTHER" id="PTHR12658">
    <property type="entry name" value="BETA-TUBULIN COFACTOR D"/>
    <property type="match status" value="1"/>
</dbReference>
<dbReference type="InterPro" id="IPR033162">
    <property type="entry name" value="TBCD"/>
</dbReference>
<dbReference type="InterPro" id="IPR016024">
    <property type="entry name" value="ARM-type_fold"/>
</dbReference>
<feature type="domain" description="Tubulin-folding cofactor D ARM repeats" evidence="4">
    <location>
        <begin position="440"/>
        <end position="574"/>
    </location>
</feature>
<dbReference type="GeneID" id="89978278"/>
<dbReference type="RefSeq" id="XP_064710056.1">
    <property type="nucleotide sequence ID" value="XM_064853657.1"/>
</dbReference>
<dbReference type="SUPFAM" id="SSF48371">
    <property type="entry name" value="ARM repeat"/>
    <property type="match status" value="2"/>
</dbReference>
<accession>A0AAV9NMV8</accession>
<dbReference type="PROSITE" id="PS50077">
    <property type="entry name" value="HEAT_REPEAT"/>
    <property type="match status" value="1"/>
</dbReference>
<dbReference type="InterPro" id="IPR058033">
    <property type="entry name" value="ARM_TBCD_2nd"/>
</dbReference>
<protein>
    <recommendedName>
        <fullName evidence="7">Tubulin-specific chaperone D C-terminal domain-containing protein</fullName>
    </recommendedName>
</protein>
<dbReference type="InterPro" id="IPR011989">
    <property type="entry name" value="ARM-like"/>
</dbReference>
<dbReference type="GO" id="GO:0005096">
    <property type="term" value="F:GTPase activator activity"/>
    <property type="evidence" value="ECO:0007669"/>
    <property type="project" value="InterPro"/>
</dbReference>
<reference evidence="5 6" key="1">
    <citation type="submission" date="2023-08" db="EMBL/GenBank/DDBJ databases">
        <title>Black Yeasts Isolated from many extreme environments.</title>
        <authorList>
            <person name="Coleine C."/>
            <person name="Stajich J.E."/>
            <person name="Selbmann L."/>
        </authorList>
    </citation>
    <scope>NUCLEOTIDE SEQUENCE [LARGE SCALE GENOMIC DNA]</scope>
    <source>
        <strain evidence="5 6">CCFEE 5792</strain>
    </source>
</reference>
<dbReference type="Proteomes" id="UP001358417">
    <property type="component" value="Unassembled WGS sequence"/>
</dbReference>
<dbReference type="Pfam" id="PF12612">
    <property type="entry name" value="TFCD_C"/>
    <property type="match status" value="1"/>
</dbReference>
<dbReference type="Pfam" id="PF25767">
    <property type="entry name" value="ARM_TBCD_2nd"/>
    <property type="match status" value="1"/>
</dbReference>
<dbReference type="PANTHER" id="PTHR12658:SF0">
    <property type="entry name" value="TUBULIN-SPECIFIC CHAPERONE D"/>
    <property type="match status" value="1"/>
</dbReference>
<sequence>MDAAEHDLDAKLYKASAVLLEEIKHKVPLLLTSPHKPYRKPRLLVLDTKCNELRALLDRFQEWPQLLDPYLASLVQILANAFIDYLANSKHHYGPTTRSGAATTSPLPRAVCRLLYTFCKVRGYKVIVRLLNNEPRYLAPMLSGFRAWNDPASGMTWEERYIMLLWLSHLMLAPFELANMSIEKHDRTEPESSLNLGVLPGIASDVVPLAFSQLQSSGKEQQAACILLVRLVLRKDMQEHLLPAKIIDFAVQQLLFDQTLTDVSPYRALGLLSLLYGILNSGSDSEVAPFLQQILHCVSKIASAHSGQHKIISDFAPARKLLLKIMRVILTHGISLSQANEPIPEDVLNLMLEEGIQFFMDVLSDKDAPVRMSAAKALSIIALRLNDAMSAEVIEAVLESLQENVLLEDSRTQKLLPFTDRVRSETSAMKRNISAVDPLKWHGLMLSLSHFLFRRSPPPSMLNDIIHALILGLEFEQRSFVGTSIGVGVRDAACFGLWALARKYSTSELASVDISTYAEARALGLNGEQRVLQLLACKLATSACSDPSGNIRRGSSAALQELIGRHPDTILNGIAIVQTIDYHAVARLSRAMIDVSGHAAELDPVYHRALFQASIEWRGARAVDANQRRWSATIVRTLTKGMSPKNQLQFVHAVQRQLLDLKAINIGSTAGARHGLLLALSSGIESLAENNPSSGLPGFWSINGSNFEPRTLTGNIEGRLSSDIELVIEGISTLIATIARFIPDDFDEQNQGYIPSACAILAHCTGSSRKDWVVEASSNANLQVIKYLPNGQSDEMLKTWLNPTNQASFLYMSRGWIRTLSLVHGCLTQEDRALDIRRQILEYLVKIIEGKFWIETRVDAMEGLTLVLSDMPLSIPEDATLITTALVTGLTDYTNDQRGDVGSTLRLQTLEAVDAFRRTPFTTHEGEKLMEEVLPHVVKLSAEKLSSVRFRAWKVLEASLGTHSVFQNRKTFGYLTEVTSIDYFRNLLQLLSLDWAREALVLGLFSSATAGIEDICRAACNAFVTYLQDLTSTTRRTLVHGISSLVLEQLELRVEDEDRAILPLVEFLCFFISQELFSNDLLAPTGPHDILATMSKLQLPTSSLPRIEALLSLYSHLLTIFPITSNQHTQCLDKMTRQLLHRWPRVRNMAADLLYLHRPSGILMSCDWNGTMAVNKPFVLDLRKELGVVGKASAAKN</sequence>
<evidence type="ECO:0000259" key="3">
    <source>
        <dbReference type="Pfam" id="PF12612"/>
    </source>
</evidence>
<organism evidence="5 6">
    <name type="scientific">Exophiala bonariae</name>
    <dbReference type="NCBI Taxonomy" id="1690606"/>
    <lineage>
        <taxon>Eukaryota</taxon>
        <taxon>Fungi</taxon>
        <taxon>Dikarya</taxon>
        <taxon>Ascomycota</taxon>
        <taxon>Pezizomycotina</taxon>
        <taxon>Eurotiomycetes</taxon>
        <taxon>Chaetothyriomycetidae</taxon>
        <taxon>Chaetothyriales</taxon>
        <taxon>Herpotrichiellaceae</taxon>
        <taxon>Exophiala</taxon>
    </lineage>
</organism>
<feature type="domain" description="Tubulin-folding cofactor D C-terminal" evidence="3">
    <location>
        <begin position="932"/>
        <end position="1083"/>
    </location>
</feature>
<evidence type="ECO:0000256" key="2">
    <source>
        <dbReference type="PROSITE-ProRule" id="PRU00103"/>
    </source>
</evidence>
<dbReference type="InterPro" id="IPR022577">
    <property type="entry name" value="TBCD_C"/>
</dbReference>
<dbReference type="Pfam" id="PF23579">
    <property type="entry name" value="ARM_TBCD"/>
    <property type="match status" value="1"/>
</dbReference>
<dbReference type="InterPro" id="IPR021133">
    <property type="entry name" value="HEAT_type_2"/>
</dbReference>
<dbReference type="GO" id="GO:0007023">
    <property type="term" value="P:post-chaperonin tubulin folding pathway"/>
    <property type="evidence" value="ECO:0007669"/>
    <property type="project" value="InterPro"/>
</dbReference>
<keyword evidence="1" id="KW-0143">Chaperone</keyword>
<proteinExistence type="predicted"/>
<name>A0AAV9NMV8_9EURO</name>
<evidence type="ECO:0000259" key="4">
    <source>
        <dbReference type="Pfam" id="PF25767"/>
    </source>
</evidence>
<dbReference type="GO" id="GO:0048487">
    <property type="term" value="F:beta-tubulin binding"/>
    <property type="evidence" value="ECO:0007669"/>
    <property type="project" value="InterPro"/>
</dbReference>
<comment type="caution">
    <text evidence="5">The sequence shown here is derived from an EMBL/GenBank/DDBJ whole genome shotgun (WGS) entry which is preliminary data.</text>
</comment>